<evidence type="ECO:0000313" key="1">
    <source>
        <dbReference type="EMBL" id="CAL1577216.1"/>
    </source>
</evidence>
<organism evidence="1 2">
    <name type="scientific">Knipowitschia caucasica</name>
    <name type="common">Caucasian dwarf goby</name>
    <name type="synonym">Pomatoschistus caucasicus</name>
    <dbReference type="NCBI Taxonomy" id="637954"/>
    <lineage>
        <taxon>Eukaryota</taxon>
        <taxon>Metazoa</taxon>
        <taxon>Chordata</taxon>
        <taxon>Craniata</taxon>
        <taxon>Vertebrata</taxon>
        <taxon>Euteleostomi</taxon>
        <taxon>Actinopterygii</taxon>
        <taxon>Neopterygii</taxon>
        <taxon>Teleostei</taxon>
        <taxon>Neoteleostei</taxon>
        <taxon>Acanthomorphata</taxon>
        <taxon>Gobiaria</taxon>
        <taxon>Gobiiformes</taxon>
        <taxon>Gobioidei</taxon>
        <taxon>Gobiidae</taxon>
        <taxon>Gobiinae</taxon>
        <taxon>Knipowitschia</taxon>
    </lineage>
</organism>
<evidence type="ECO:0000313" key="2">
    <source>
        <dbReference type="Proteomes" id="UP001497482"/>
    </source>
</evidence>
<sequence>MIRGVGTRKGTLPRNTNYSAKLIKSRETVIESFNRKQKWSLQLRTGDNELKKDGVCGCFSGCVAAASHRCGP</sequence>
<protein>
    <submittedName>
        <fullName evidence="1">Uncharacterized protein</fullName>
    </submittedName>
</protein>
<dbReference type="AlphaFoldDB" id="A0AAV2JHN5"/>
<gene>
    <name evidence="1" type="ORF">KC01_LOCUS8593</name>
</gene>
<dbReference type="EMBL" id="OZ035835">
    <property type="protein sequence ID" value="CAL1577216.1"/>
    <property type="molecule type" value="Genomic_DNA"/>
</dbReference>
<accession>A0AAV2JHN5</accession>
<dbReference type="Proteomes" id="UP001497482">
    <property type="component" value="Chromosome 13"/>
</dbReference>
<reference evidence="1 2" key="1">
    <citation type="submission" date="2024-04" db="EMBL/GenBank/DDBJ databases">
        <authorList>
            <person name="Waldvogel A.-M."/>
            <person name="Schoenle A."/>
        </authorList>
    </citation>
    <scope>NUCLEOTIDE SEQUENCE [LARGE SCALE GENOMIC DNA]</scope>
</reference>
<keyword evidence="2" id="KW-1185">Reference proteome</keyword>
<proteinExistence type="predicted"/>
<name>A0AAV2JHN5_KNICA</name>